<gene>
    <name evidence="1" type="ORF">SAMN03097694_1921</name>
</gene>
<accession>A0AB38C680</accession>
<dbReference type="Proteomes" id="UP000182489">
    <property type="component" value="Unassembled WGS sequence"/>
</dbReference>
<dbReference type="EMBL" id="FPKH01000001">
    <property type="protein sequence ID" value="SFX39269.1"/>
    <property type="molecule type" value="Genomic_DNA"/>
</dbReference>
<name>A0AB38C680_9BURK</name>
<dbReference type="AlphaFoldDB" id="A0AB38C680"/>
<protein>
    <submittedName>
        <fullName evidence="1">Uncharacterized protein</fullName>
    </submittedName>
</protein>
<sequence length="230" mass="25366">MDDIEQMDPLVEARLMADAVASSLPKSIPIHALPMQSKIPFKVFSLRETLLHRASALASPAVTLLEAGNVVSGVLLTRAVMETVAILADLQAKLDAFVKTPDVGAMDTFLMKGMFANRQEKGGIKDEFYTSSIMSSIDRLDKKFNGFREMYDTLSEYSHPNYSGVFGAFGTVDQEKFMLELGLKKDESSVSVGANALASTMNILVHYYDEMPALMVALNRHFEPSWVENS</sequence>
<dbReference type="RefSeq" id="WP_072453630.1">
    <property type="nucleotide sequence ID" value="NZ_FPKH01000001.1"/>
</dbReference>
<evidence type="ECO:0000313" key="2">
    <source>
        <dbReference type="Proteomes" id="UP000182489"/>
    </source>
</evidence>
<comment type="caution">
    <text evidence="1">The sequence shown here is derived from an EMBL/GenBank/DDBJ whole genome shotgun (WGS) entry which is preliminary data.</text>
</comment>
<evidence type="ECO:0000313" key="1">
    <source>
        <dbReference type="EMBL" id="SFX39269.1"/>
    </source>
</evidence>
<reference evidence="1 2" key="1">
    <citation type="submission" date="2016-11" db="EMBL/GenBank/DDBJ databases">
        <authorList>
            <person name="Varghese N."/>
            <person name="Submissions S."/>
        </authorList>
    </citation>
    <scope>NUCLEOTIDE SEQUENCE [LARGE SCALE GENOMIC DNA]</scope>
    <source>
        <strain evidence="1 2">NFR18</strain>
    </source>
</reference>
<proteinExistence type="predicted"/>
<organism evidence="1 2">
    <name type="scientific">Janthinobacterium lividum</name>
    <dbReference type="NCBI Taxonomy" id="29581"/>
    <lineage>
        <taxon>Bacteria</taxon>
        <taxon>Pseudomonadati</taxon>
        <taxon>Pseudomonadota</taxon>
        <taxon>Betaproteobacteria</taxon>
        <taxon>Burkholderiales</taxon>
        <taxon>Oxalobacteraceae</taxon>
        <taxon>Janthinobacterium</taxon>
    </lineage>
</organism>